<comment type="caution">
    <text evidence="2">The sequence shown here is derived from an EMBL/GenBank/DDBJ whole genome shotgun (WGS) entry which is preliminary data.</text>
</comment>
<protein>
    <submittedName>
        <fullName evidence="2">Uncharacterized protein</fullName>
    </submittedName>
</protein>
<dbReference type="RefSeq" id="XP_073563914.1">
    <property type="nucleotide sequence ID" value="XM_073698220.1"/>
</dbReference>
<feature type="region of interest" description="Disordered" evidence="1">
    <location>
        <begin position="79"/>
        <end position="98"/>
    </location>
</feature>
<evidence type="ECO:0000313" key="2">
    <source>
        <dbReference type="EMBL" id="TFB07713.1"/>
    </source>
</evidence>
<accession>A0ABY2HHF3</accession>
<keyword evidence="3" id="KW-1185">Reference proteome</keyword>
<reference evidence="2 3" key="1">
    <citation type="submission" date="2018-01" db="EMBL/GenBank/DDBJ databases">
        <title>Genome characterization of the sugarcane-associated fungus Trichoderma ghanense CCMA-1212 and their application in lignocelulose bioconversion.</title>
        <authorList>
            <person name="Steindorff A.S."/>
            <person name="Mendes T.D."/>
            <person name="Vilela E.S.D."/>
            <person name="Rodrigues D.S."/>
            <person name="Formighieri E.F."/>
            <person name="Melo I.S."/>
            <person name="Favaro L.C.L."/>
        </authorList>
    </citation>
    <scope>NUCLEOTIDE SEQUENCE [LARGE SCALE GENOMIC DNA]</scope>
    <source>
        <strain evidence="2 3">CCMA-1212</strain>
    </source>
</reference>
<sequence>MPHSCSLATRLPANAPLPNRRGPLQQCLHDALPCPALPLFFLAAASCSASSNVLALARLERTISFYFLLRSPAPTNRVSLPWGGEDPSPATGSETQDHITHFEDLGELDKRRRRSPPRSRLGGPCTDNRSQTWRLVIGVPSLLKGFRLGLTKRRTDRTFG</sequence>
<dbReference type="GeneID" id="300572670"/>
<feature type="region of interest" description="Disordered" evidence="1">
    <location>
        <begin position="104"/>
        <end position="127"/>
    </location>
</feature>
<dbReference type="Proteomes" id="UP001642720">
    <property type="component" value="Unassembled WGS sequence"/>
</dbReference>
<name>A0ABY2HHF3_9HYPO</name>
<organism evidence="2 3">
    <name type="scientific">Trichoderma ghanense</name>
    <dbReference type="NCBI Taxonomy" id="65468"/>
    <lineage>
        <taxon>Eukaryota</taxon>
        <taxon>Fungi</taxon>
        <taxon>Dikarya</taxon>
        <taxon>Ascomycota</taxon>
        <taxon>Pezizomycotina</taxon>
        <taxon>Sordariomycetes</taxon>
        <taxon>Hypocreomycetidae</taxon>
        <taxon>Hypocreales</taxon>
        <taxon>Hypocreaceae</taxon>
        <taxon>Trichoderma</taxon>
    </lineage>
</organism>
<evidence type="ECO:0000256" key="1">
    <source>
        <dbReference type="SAM" id="MobiDB-lite"/>
    </source>
</evidence>
<proteinExistence type="predicted"/>
<dbReference type="EMBL" id="PPTA01000001">
    <property type="protein sequence ID" value="TFB07713.1"/>
    <property type="molecule type" value="Genomic_DNA"/>
</dbReference>
<evidence type="ECO:0000313" key="3">
    <source>
        <dbReference type="Proteomes" id="UP001642720"/>
    </source>
</evidence>
<gene>
    <name evidence="2" type="ORF">CCMA1212_000763</name>
</gene>